<dbReference type="InterPro" id="IPR006073">
    <property type="entry name" value="GTP-bd"/>
</dbReference>
<feature type="transmembrane region" description="Helical" evidence="17">
    <location>
        <begin position="727"/>
        <end position="749"/>
    </location>
</feature>
<dbReference type="InterPro" id="IPR011640">
    <property type="entry name" value="Fe2_transport_prot_B_C"/>
</dbReference>
<keyword evidence="4" id="KW-1003">Cell membrane</keyword>
<comment type="subcellular location">
    <subcellularLocation>
        <location evidence="2">Cell inner membrane</location>
        <topology evidence="2">Multi-pass membrane protein</topology>
    </subcellularLocation>
    <subcellularLocation>
        <location evidence="17">Cell membrane</location>
        <topology evidence="17">Multi-pass membrane protein</topology>
    </subcellularLocation>
</comment>
<keyword evidence="10 17" id="KW-0408">Iron</keyword>
<evidence type="ECO:0000313" key="21">
    <source>
        <dbReference type="Proteomes" id="UP000214973"/>
    </source>
</evidence>
<dbReference type="Pfam" id="PF07664">
    <property type="entry name" value="FeoB_C"/>
    <property type="match status" value="1"/>
</dbReference>
<protein>
    <recommendedName>
        <fullName evidence="14 17">Ferrous iron transport protein B</fullName>
    </recommendedName>
</protein>
<dbReference type="Proteomes" id="UP000214973">
    <property type="component" value="Chromosome 1"/>
</dbReference>
<evidence type="ECO:0000256" key="18">
    <source>
        <dbReference type="SAM" id="Coils"/>
    </source>
</evidence>
<accession>A0A239YSJ5</accession>
<comment type="similarity">
    <text evidence="17">Belongs to the TRAFAC class TrmE-Era-EngA-EngB-Septin-like GTPase superfamily. FeoB GTPase (TC 9.A.8) family.</text>
</comment>
<feature type="transmembrane region" description="Helical" evidence="17">
    <location>
        <begin position="456"/>
        <end position="476"/>
    </location>
</feature>
<proteinExistence type="inferred from homology"/>
<dbReference type="AlphaFoldDB" id="A0A239YSJ5"/>
<dbReference type="InterPro" id="IPR027417">
    <property type="entry name" value="P-loop_NTPase"/>
</dbReference>
<feature type="binding site" evidence="15">
    <location>
        <begin position="59"/>
        <end position="62"/>
    </location>
    <ligand>
        <name>GTP</name>
        <dbReference type="ChEBI" id="CHEBI:37565"/>
        <label>1</label>
    </ligand>
</feature>
<evidence type="ECO:0000256" key="15">
    <source>
        <dbReference type="PIRSR" id="PIRSR603373-1"/>
    </source>
</evidence>
<name>A0A239YSJ5_9FIRM</name>
<dbReference type="InterPro" id="IPR041069">
    <property type="entry name" value="FeoB_Cyto"/>
</dbReference>
<sequence length="789" mass="87913">MADNGRIRIALAGNPNCGKTTIFNNITGAKQHVGNYPGVTVEKKEGHTSFNGQELMFVDLPGTYSLTARSMDELVARNVIVNDDPDVIVNVLDASNLERNLYLAAQLLELEKPMVIALNMADVAEDMGIKYDIKKMSELTGATIVSTVGRTNVGTKELLQATIDVAATRTAPGVQIDYGELLESKIAELVAELKKTGTVTYPLRWIAIKLLEKDADVIGKVMRFDNTESVIEKAKAIREEIKDQVDLDVVFQEYRHRFAVDVYNKSLTQAPTQLETRSDRYDKILTHRVLGLPIFLLVMWLLFNIVNTVGAIPQGWIEDGFTALQQWVVTVIPEGQLQSLVSDGIIAGVGAVLSFVPLILLLFLGISFLEDTGYMARAAFVIDRVMRACGLHGKSFIPLLLGFGCSVPSVMGARILDNYKDRMVTILITPFMSCSARLPVYTLFAAAFFPEEWRGTVLFCVYFLGIIFGIIFAKIFRKFLFSGEAEPFVMELPPYHLPTLKATLMHMYERGILYLKKAGTFIMAASILIWFITSYPMDVEYSKDYDGMHEQVNQTYEVKDAETLQQFGITTDDQKDSVDKIVEEMKSTVEEANSAAEEAEEDAPEIAVEDDSEAPELFNSIKDDNKELFPAAWAMYKNSANLDEENQKIDEEQAGEKLEQSYAATFGKALNPVLEPLGFDWKIGVALVAGLAAKEVVISTLGTIYAVGGDDKNPAPLTEYMQNDPHFTPLIALTMMLFVLVYPPCLATLAVVRRETGSWKWVLFMFFYENAFAWIACFVFYNVGRALGY</sequence>
<dbReference type="Gene3D" id="1.10.287.1770">
    <property type="match status" value="1"/>
</dbReference>
<dbReference type="InterPro" id="IPR050860">
    <property type="entry name" value="FeoB_GTPase"/>
</dbReference>
<dbReference type="SUPFAM" id="SSF52540">
    <property type="entry name" value="P-loop containing nucleoside triphosphate hydrolases"/>
    <property type="match status" value="1"/>
</dbReference>
<feature type="transmembrane region" description="Helical" evidence="17">
    <location>
        <begin position="345"/>
        <end position="369"/>
    </location>
</feature>
<feature type="binding site" evidence="15">
    <location>
        <begin position="38"/>
        <end position="42"/>
    </location>
    <ligand>
        <name>GTP</name>
        <dbReference type="ChEBI" id="CHEBI:37565"/>
        <label>1</label>
    </ligand>
</feature>
<organism evidence="20 21">
    <name type="scientific">Veillonella rodentium</name>
    <dbReference type="NCBI Taxonomy" id="248315"/>
    <lineage>
        <taxon>Bacteria</taxon>
        <taxon>Bacillati</taxon>
        <taxon>Bacillota</taxon>
        <taxon>Negativicutes</taxon>
        <taxon>Veillonellales</taxon>
        <taxon>Veillonellaceae</taxon>
        <taxon>Veillonella</taxon>
    </lineage>
</organism>
<evidence type="ECO:0000256" key="9">
    <source>
        <dbReference type="ARBA" id="ARBA00022989"/>
    </source>
</evidence>
<evidence type="ECO:0000256" key="4">
    <source>
        <dbReference type="ARBA" id="ARBA00022475"/>
    </source>
</evidence>
<keyword evidence="21" id="KW-1185">Reference proteome</keyword>
<feature type="domain" description="FeoB-type G" evidence="19">
    <location>
        <begin position="6"/>
        <end position="168"/>
    </location>
</feature>
<keyword evidence="16" id="KW-0460">Magnesium</keyword>
<dbReference type="Pfam" id="PF02421">
    <property type="entry name" value="FeoB_N"/>
    <property type="match status" value="1"/>
</dbReference>
<keyword evidence="8 15" id="KW-0547">Nucleotide-binding</keyword>
<feature type="transmembrane region" description="Helical" evidence="17">
    <location>
        <begin position="514"/>
        <end position="533"/>
    </location>
</feature>
<feature type="binding site" evidence="16">
    <location>
        <position position="24"/>
    </location>
    <ligand>
        <name>Mg(2+)</name>
        <dbReference type="ChEBI" id="CHEBI:18420"/>
        <label>2</label>
    </ligand>
</feature>
<dbReference type="InterPro" id="IPR011642">
    <property type="entry name" value="Gate_dom"/>
</dbReference>
<dbReference type="KEGG" id="vrm:44547418_00653"/>
<dbReference type="PRINTS" id="PR00326">
    <property type="entry name" value="GTP1OBG"/>
</dbReference>
<evidence type="ECO:0000256" key="11">
    <source>
        <dbReference type="ARBA" id="ARBA00023065"/>
    </source>
</evidence>
<dbReference type="FunFam" id="3.40.50.300:FF:000426">
    <property type="entry name" value="Ferrous iron transport protein B"/>
    <property type="match status" value="1"/>
</dbReference>
<evidence type="ECO:0000256" key="1">
    <source>
        <dbReference type="ARBA" id="ARBA00003926"/>
    </source>
</evidence>
<keyword evidence="18" id="KW-0175">Coiled coil</keyword>
<keyword evidence="7 17" id="KW-0812">Transmembrane</keyword>
<evidence type="ECO:0000256" key="10">
    <source>
        <dbReference type="ARBA" id="ARBA00023004"/>
    </source>
</evidence>
<keyword evidence="3 17" id="KW-0813">Transport</keyword>
<dbReference type="NCBIfam" id="TIGR00231">
    <property type="entry name" value="small_GTP"/>
    <property type="match status" value="1"/>
</dbReference>
<dbReference type="NCBIfam" id="TIGR00437">
    <property type="entry name" value="feoB"/>
    <property type="match status" value="1"/>
</dbReference>
<feature type="transmembrane region" description="Helical" evidence="17">
    <location>
        <begin position="761"/>
        <end position="781"/>
    </location>
</feature>
<feature type="binding site" evidence="15">
    <location>
        <begin position="13"/>
        <end position="20"/>
    </location>
    <ligand>
        <name>GTP</name>
        <dbReference type="ChEBI" id="CHEBI:37565"/>
        <label>1</label>
    </ligand>
</feature>
<dbReference type="Pfam" id="PF07670">
    <property type="entry name" value="Gate"/>
    <property type="match status" value="2"/>
</dbReference>
<evidence type="ECO:0000256" key="7">
    <source>
        <dbReference type="ARBA" id="ARBA00022692"/>
    </source>
</evidence>
<comment type="function">
    <text evidence="1 17">Probable transporter of a GTP-driven Fe(2+) uptake system.</text>
</comment>
<evidence type="ECO:0000256" key="5">
    <source>
        <dbReference type="ARBA" id="ARBA00022496"/>
    </source>
</evidence>
<dbReference type="InterPro" id="IPR030389">
    <property type="entry name" value="G_FEOB_dom"/>
</dbReference>
<evidence type="ECO:0000256" key="8">
    <source>
        <dbReference type="ARBA" id="ARBA00022741"/>
    </source>
</evidence>
<dbReference type="PANTHER" id="PTHR43185">
    <property type="entry name" value="FERROUS IRON TRANSPORT PROTEIN B"/>
    <property type="match status" value="1"/>
</dbReference>
<feature type="binding site" evidence="16">
    <location>
        <position position="27"/>
    </location>
    <ligand>
        <name>Mg(2+)</name>
        <dbReference type="ChEBI" id="CHEBI:18420"/>
        <label>2</label>
    </ligand>
</feature>
<dbReference type="Gene3D" id="3.40.50.300">
    <property type="entry name" value="P-loop containing nucleotide triphosphate hydrolases"/>
    <property type="match status" value="1"/>
</dbReference>
<evidence type="ECO:0000256" key="2">
    <source>
        <dbReference type="ARBA" id="ARBA00004429"/>
    </source>
</evidence>
<keyword evidence="16" id="KW-0479">Metal-binding</keyword>
<dbReference type="CDD" id="cd01879">
    <property type="entry name" value="FeoB"/>
    <property type="match status" value="1"/>
</dbReference>
<evidence type="ECO:0000256" key="13">
    <source>
        <dbReference type="ARBA" id="ARBA00023136"/>
    </source>
</evidence>
<feature type="coiled-coil region" evidence="18">
    <location>
        <begin position="578"/>
        <end position="609"/>
    </location>
</feature>
<gene>
    <name evidence="20" type="primary">feoB</name>
    <name evidence="20" type="ORF">SAMEA44547418_00653</name>
</gene>
<evidence type="ECO:0000256" key="12">
    <source>
        <dbReference type="ARBA" id="ARBA00023134"/>
    </source>
</evidence>
<feature type="transmembrane region" description="Helical" evidence="17">
    <location>
        <begin position="289"/>
        <end position="312"/>
    </location>
</feature>
<feature type="transmembrane region" description="Helical" evidence="17">
    <location>
        <begin position="396"/>
        <end position="416"/>
    </location>
</feature>
<keyword evidence="6" id="KW-0997">Cell inner membrane</keyword>
<evidence type="ECO:0000256" key="16">
    <source>
        <dbReference type="PIRSR" id="PIRSR603373-2"/>
    </source>
</evidence>
<keyword evidence="12 15" id="KW-0342">GTP-binding</keyword>
<dbReference type="GO" id="GO:0015093">
    <property type="term" value="F:ferrous iron transmembrane transporter activity"/>
    <property type="evidence" value="ECO:0007669"/>
    <property type="project" value="UniProtKB-UniRule"/>
</dbReference>
<dbReference type="EMBL" id="LT906470">
    <property type="protein sequence ID" value="SNV61224.1"/>
    <property type="molecule type" value="Genomic_DNA"/>
</dbReference>
<keyword evidence="9 17" id="KW-1133">Transmembrane helix</keyword>
<evidence type="ECO:0000256" key="14">
    <source>
        <dbReference type="NCBIfam" id="TIGR00437"/>
    </source>
</evidence>
<reference evidence="20 21" key="1">
    <citation type="submission" date="2017-06" db="EMBL/GenBank/DDBJ databases">
        <authorList>
            <consortium name="Pathogen Informatics"/>
        </authorList>
    </citation>
    <scope>NUCLEOTIDE SEQUENCE [LARGE SCALE GENOMIC DNA]</scope>
    <source>
        <strain evidence="20 21">NCTC12018</strain>
    </source>
</reference>
<evidence type="ECO:0000256" key="6">
    <source>
        <dbReference type="ARBA" id="ARBA00022519"/>
    </source>
</evidence>
<evidence type="ECO:0000256" key="17">
    <source>
        <dbReference type="RuleBase" id="RU362098"/>
    </source>
</evidence>
<keyword evidence="13 17" id="KW-0472">Membrane</keyword>
<dbReference type="PROSITE" id="PS51711">
    <property type="entry name" value="G_FEOB"/>
    <property type="match status" value="1"/>
</dbReference>
<feature type="binding site" evidence="15">
    <location>
        <begin position="119"/>
        <end position="122"/>
    </location>
    <ligand>
        <name>GTP</name>
        <dbReference type="ChEBI" id="CHEBI:37565"/>
        <label>1</label>
    </ligand>
</feature>
<dbReference type="RefSeq" id="WP_095065663.1">
    <property type="nucleotide sequence ID" value="NZ_LT906470.1"/>
</dbReference>
<dbReference type="InterPro" id="IPR005225">
    <property type="entry name" value="Small_GTP-bd"/>
</dbReference>
<dbReference type="GO" id="GO:0005886">
    <property type="term" value="C:plasma membrane"/>
    <property type="evidence" value="ECO:0007669"/>
    <property type="project" value="UniProtKB-SubCell"/>
</dbReference>
<evidence type="ECO:0000259" key="19">
    <source>
        <dbReference type="PROSITE" id="PS51711"/>
    </source>
</evidence>
<feature type="binding site" evidence="16">
    <location>
        <position position="28"/>
    </location>
    <ligand>
        <name>Mg(2+)</name>
        <dbReference type="ChEBI" id="CHEBI:18420"/>
        <label>2</label>
    </ligand>
</feature>
<dbReference type="Pfam" id="PF17910">
    <property type="entry name" value="FeoB_Cyto"/>
    <property type="match status" value="1"/>
</dbReference>
<evidence type="ECO:0000313" key="20">
    <source>
        <dbReference type="EMBL" id="SNV61224.1"/>
    </source>
</evidence>
<dbReference type="GO" id="GO:0046872">
    <property type="term" value="F:metal ion binding"/>
    <property type="evidence" value="ECO:0007669"/>
    <property type="project" value="UniProtKB-KW"/>
</dbReference>
<keyword evidence="5 17" id="KW-0410">Iron transport</keyword>
<feature type="transmembrane region" description="Helical" evidence="17">
    <location>
        <begin position="428"/>
        <end position="449"/>
    </location>
</feature>
<dbReference type="InterPro" id="IPR003373">
    <property type="entry name" value="Fe2_transport_prot-B"/>
</dbReference>
<keyword evidence="11" id="KW-0406">Ion transport</keyword>
<evidence type="ECO:0000256" key="3">
    <source>
        <dbReference type="ARBA" id="ARBA00022448"/>
    </source>
</evidence>
<dbReference type="GO" id="GO:0005525">
    <property type="term" value="F:GTP binding"/>
    <property type="evidence" value="ECO:0007669"/>
    <property type="project" value="UniProtKB-KW"/>
</dbReference>
<dbReference type="PANTHER" id="PTHR43185:SF1">
    <property type="entry name" value="FE(2+) TRANSPORTER FEOB"/>
    <property type="match status" value="1"/>
</dbReference>